<proteinExistence type="predicted"/>
<evidence type="ECO:0000313" key="2">
    <source>
        <dbReference type="EMBL" id="AID67576.1"/>
    </source>
</evidence>
<accession>A0A088CJ45</accession>
<dbReference type="InterPro" id="IPR010004">
    <property type="entry name" value="Uncharacterised_Ycf66"/>
</dbReference>
<feature type="transmembrane region" description="Helical" evidence="1">
    <location>
        <begin position="6"/>
        <end position="26"/>
    </location>
</feature>
<dbReference type="GeneID" id="20357940"/>
<keyword evidence="1" id="KW-0472">Membrane</keyword>
<feature type="transmembrane region" description="Helical" evidence="1">
    <location>
        <begin position="62"/>
        <end position="82"/>
    </location>
</feature>
<sequence>MINVILYPTIFIGIFLIGWAITLYTLQFVQPTLAKESDIILSTITSLCGGILFFQGWRLDPLLFTCYILLVVTIILLSLELLQLRSLQNPVVSEMNEKEKFFTTRENSATSSVDEKTKKYSSFLNEKLFKPRISEIN</sequence>
<reference evidence="2" key="1">
    <citation type="journal article" date="2014" name="BMC Genomics">
        <title>Six newly sequenced chloroplast genomes from prasinophyte green algae provide insights into the relationships among prasinophyte lineages and the diversity of streamlined genome architecture in picoplanktonic species.</title>
        <authorList>
            <person name="Lemieux C."/>
            <person name="Otis C."/>
            <person name="Turmel M."/>
        </authorList>
    </citation>
    <scope>NUCLEOTIDE SEQUENCE</scope>
</reference>
<evidence type="ECO:0000256" key="1">
    <source>
        <dbReference type="SAM" id="Phobius"/>
    </source>
</evidence>
<keyword evidence="1" id="KW-0812">Transmembrane</keyword>
<protein>
    <submittedName>
        <fullName evidence="2">Hypothetical chloroplast RF66</fullName>
    </submittedName>
</protein>
<dbReference type="AlphaFoldDB" id="A0A088CJ45"/>
<dbReference type="RefSeq" id="YP_009057524.1">
    <property type="nucleotide sequence ID" value="NC_024817.1"/>
</dbReference>
<dbReference type="EMBL" id="KJ746598">
    <property type="protein sequence ID" value="AID67576.1"/>
    <property type="molecule type" value="Genomic_DNA"/>
</dbReference>
<geneLocation type="chloroplast" evidence="2"/>
<dbReference type="Pfam" id="PF07444">
    <property type="entry name" value="Ycf66_N"/>
    <property type="match status" value="1"/>
</dbReference>
<keyword evidence="2" id="KW-0934">Plastid</keyword>
<keyword evidence="1" id="KW-1133">Transmembrane helix</keyword>
<gene>
    <name evidence="2" type="primary">ycf66</name>
</gene>
<feature type="transmembrane region" description="Helical" evidence="1">
    <location>
        <begin position="38"/>
        <end position="56"/>
    </location>
</feature>
<organism evidence="2">
    <name type="scientific">Prasinoderma coloniale</name>
    <dbReference type="NCBI Taxonomy" id="156133"/>
    <lineage>
        <taxon>Eukaryota</taxon>
        <taxon>Viridiplantae</taxon>
        <taxon>Prasinodermophyta</taxon>
        <taxon>Prasinodermophyceae</taxon>
        <taxon>Prasinodermales</taxon>
        <taxon>Prasinodermaceae</taxon>
        <taxon>Prasinoderma</taxon>
    </lineage>
</organism>
<name>A0A088CJ45_9VIRI</name>
<keyword evidence="2" id="KW-0150">Chloroplast</keyword>